<reference evidence="2 3" key="1">
    <citation type="submission" date="2018-11" db="EMBL/GenBank/DDBJ databases">
        <title>Sequencing the genomes of 1000 actinobacteria strains.</title>
        <authorList>
            <person name="Klenk H.-P."/>
        </authorList>
    </citation>
    <scope>NUCLEOTIDE SEQUENCE [LARGE SCALE GENOMIC DNA]</scope>
    <source>
        <strain evidence="2 3">DSM 12652</strain>
    </source>
</reference>
<accession>A0A3N2CZL5</accession>
<keyword evidence="3" id="KW-1185">Reference proteome</keyword>
<dbReference type="RefSeq" id="WP_123392643.1">
    <property type="nucleotide sequence ID" value="NZ_RKHO01000001.1"/>
</dbReference>
<dbReference type="AlphaFoldDB" id="A0A3N2CZL5"/>
<feature type="transmembrane region" description="Helical" evidence="1">
    <location>
        <begin position="118"/>
        <end position="138"/>
    </location>
</feature>
<keyword evidence="1" id="KW-1133">Transmembrane helix</keyword>
<evidence type="ECO:0000313" key="2">
    <source>
        <dbReference type="EMBL" id="ROR92936.1"/>
    </source>
</evidence>
<dbReference type="EMBL" id="RKHO01000001">
    <property type="protein sequence ID" value="ROR92936.1"/>
    <property type="molecule type" value="Genomic_DNA"/>
</dbReference>
<feature type="transmembrane region" description="Helical" evidence="1">
    <location>
        <begin position="90"/>
        <end position="112"/>
    </location>
</feature>
<protein>
    <submittedName>
        <fullName evidence="2">Uncharacterized protein</fullName>
    </submittedName>
</protein>
<evidence type="ECO:0000256" key="1">
    <source>
        <dbReference type="SAM" id="Phobius"/>
    </source>
</evidence>
<organism evidence="2 3">
    <name type="scientific">Nocardioides aurantiacus</name>
    <dbReference type="NCBI Taxonomy" id="86796"/>
    <lineage>
        <taxon>Bacteria</taxon>
        <taxon>Bacillati</taxon>
        <taxon>Actinomycetota</taxon>
        <taxon>Actinomycetes</taxon>
        <taxon>Propionibacteriales</taxon>
        <taxon>Nocardioidaceae</taxon>
        <taxon>Nocardioides</taxon>
    </lineage>
</organism>
<name>A0A3N2CZL5_9ACTN</name>
<keyword evidence="1" id="KW-0472">Membrane</keyword>
<keyword evidence="1" id="KW-0812">Transmembrane</keyword>
<feature type="transmembrane region" description="Helical" evidence="1">
    <location>
        <begin position="27"/>
        <end position="50"/>
    </location>
</feature>
<proteinExistence type="predicted"/>
<comment type="caution">
    <text evidence="2">The sequence shown here is derived from an EMBL/GenBank/DDBJ whole genome shotgun (WGS) entry which is preliminary data.</text>
</comment>
<evidence type="ECO:0000313" key="3">
    <source>
        <dbReference type="Proteomes" id="UP000281738"/>
    </source>
</evidence>
<gene>
    <name evidence="2" type="ORF">EDD33_3838</name>
</gene>
<dbReference type="Proteomes" id="UP000281738">
    <property type="component" value="Unassembled WGS sequence"/>
</dbReference>
<sequence>MVGTTIGAIGVLLVVVPFLAPDAGDPLLLPALGVAMLAAAAAMEIGALALPRPAKAVSTEDSPASAASSVGVAGAGGPVLRIRMRTTVPWSVALVGVGFTVFFVTAALGMGLDGGGLFLLPFVLLFASLIPDAVMTLLRRRALLVDPQGARLEGWGVSAALAWDDVTHVDLQTEGRRPAVLVHGRDDAPSWRHHRIRIIWPTEPRPTRATLAVPVVALDAPGAVMVLCRELAASTLERRRSFLAHGATGLLTGDRSLV</sequence>